<feature type="domain" description="Glycosyl hydrolase family 13 catalytic" evidence="3">
    <location>
        <begin position="133"/>
        <end position="530"/>
    </location>
</feature>
<dbReference type="PANTHER" id="PTHR10357">
    <property type="entry name" value="ALPHA-AMYLASE FAMILY MEMBER"/>
    <property type="match status" value="1"/>
</dbReference>
<reference evidence="4 5" key="1">
    <citation type="submission" date="2020-01" db="EMBL/GenBank/DDBJ databases">
        <title>Bacteria diversity of Porities sp.</title>
        <authorList>
            <person name="Wang G."/>
        </authorList>
    </citation>
    <scope>NUCLEOTIDE SEQUENCE [LARGE SCALE GENOMIC DNA]</scope>
    <source>
        <strain evidence="4 5">R33</strain>
    </source>
</reference>
<dbReference type="SUPFAM" id="SSF81296">
    <property type="entry name" value="E set domains"/>
    <property type="match status" value="1"/>
</dbReference>
<dbReference type="InterPro" id="IPR013780">
    <property type="entry name" value="Glyco_hydro_b"/>
</dbReference>
<dbReference type="InterPro" id="IPR015171">
    <property type="entry name" value="Cyc-maltodext_N"/>
</dbReference>
<keyword evidence="1" id="KW-0378">Hydrolase</keyword>
<dbReference type="Pfam" id="PF00128">
    <property type="entry name" value="Alpha-amylase"/>
    <property type="match status" value="1"/>
</dbReference>
<dbReference type="EMBL" id="WXYO01000004">
    <property type="protein sequence ID" value="NAS12304.1"/>
    <property type="molecule type" value="Genomic_DNA"/>
</dbReference>
<proteinExistence type="predicted"/>
<gene>
    <name evidence="4" type="ORF">GTQ38_09845</name>
</gene>
<evidence type="ECO:0000256" key="1">
    <source>
        <dbReference type="ARBA" id="ARBA00022801"/>
    </source>
</evidence>
<dbReference type="SUPFAM" id="SSF51445">
    <property type="entry name" value="(Trans)glycosidases"/>
    <property type="match status" value="1"/>
</dbReference>
<dbReference type="GO" id="GO:0016798">
    <property type="term" value="F:hydrolase activity, acting on glycosyl bonds"/>
    <property type="evidence" value="ECO:0007669"/>
    <property type="project" value="UniProtKB-KW"/>
</dbReference>
<dbReference type="SMART" id="SM00642">
    <property type="entry name" value="Aamy"/>
    <property type="match status" value="1"/>
</dbReference>
<dbReference type="InterPro" id="IPR013783">
    <property type="entry name" value="Ig-like_fold"/>
</dbReference>
<evidence type="ECO:0000259" key="3">
    <source>
        <dbReference type="SMART" id="SM00642"/>
    </source>
</evidence>
<dbReference type="InterPro" id="IPR017853">
    <property type="entry name" value="GH"/>
</dbReference>
<dbReference type="InterPro" id="IPR014756">
    <property type="entry name" value="Ig_E-set"/>
</dbReference>
<name>A0A6L9EC29_9FLAO</name>
<organism evidence="4 5">
    <name type="scientific">Poritiphilus flavus</name>
    <dbReference type="NCBI Taxonomy" id="2697053"/>
    <lineage>
        <taxon>Bacteria</taxon>
        <taxon>Pseudomonadati</taxon>
        <taxon>Bacteroidota</taxon>
        <taxon>Flavobacteriia</taxon>
        <taxon>Flavobacteriales</taxon>
        <taxon>Flavobacteriaceae</taxon>
        <taxon>Poritiphilus</taxon>
    </lineage>
</organism>
<dbReference type="Gene3D" id="2.60.40.1180">
    <property type="entry name" value="Golgi alpha-mannosidase II"/>
    <property type="match status" value="1"/>
</dbReference>
<keyword evidence="5" id="KW-1185">Reference proteome</keyword>
<evidence type="ECO:0000256" key="2">
    <source>
        <dbReference type="ARBA" id="ARBA00023295"/>
    </source>
</evidence>
<dbReference type="RefSeq" id="WP_161435342.1">
    <property type="nucleotide sequence ID" value="NZ_WXYO01000004.1"/>
</dbReference>
<dbReference type="CDD" id="cd11340">
    <property type="entry name" value="AmyAc_bac_CMD_like_3"/>
    <property type="match status" value="1"/>
</dbReference>
<dbReference type="AlphaFoldDB" id="A0A6L9EC29"/>
<dbReference type="Pfam" id="PF09087">
    <property type="entry name" value="Cyc-maltodext_N"/>
    <property type="match status" value="1"/>
</dbReference>
<keyword evidence="2" id="KW-0326">Glycosidase</keyword>
<protein>
    <submittedName>
        <fullName evidence="4">Alpha-amylase</fullName>
    </submittedName>
</protein>
<dbReference type="Proteomes" id="UP000475249">
    <property type="component" value="Unassembled WGS sequence"/>
</dbReference>
<accession>A0A6L9EC29</accession>
<dbReference type="InterPro" id="IPR006047">
    <property type="entry name" value="GH13_cat_dom"/>
</dbReference>
<dbReference type="SUPFAM" id="SSF51011">
    <property type="entry name" value="Glycosyl hydrolase domain"/>
    <property type="match status" value="1"/>
</dbReference>
<evidence type="ECO:0000313" key="4">
    <source>
        <dbReference type="EMBL" id="NAS12304.1"/>
    </source>
</evidence>
<dbReference type="InterPro" id="IPR019492">
    <property type="entry name" value="Cyclo-malto-dextrinase_C"/>
</dbReference>
<dbReference type="Gene3D" id="2.60.40.10">
    <property type="entry name" value="Immunoglobulins"/>
    <property type="match status" value="1"/>
</dbReference>
<dbReference type="Pfam" id="PF10438">
    <property type="entry name" value="Cyc-maltodext_C"/>
    <property type="match status" value="1"/>
</dbReference>
<dbReference type="GO" id="GO:0005975">
    <property type="term" value="P:carbohydrate metabolic process"/>
    <property type="evidence" value="ECO:0007669"/>
    <property type="project" value="InterPro"/>
</dbReference>
<dbReference type="Gene3D" id="3.20.20.80">
    <property type="entry name" value="Glycosidases"/>
    <property type="match status" value="1"/>
</dbReference>
<comment type="caution">
    <text evidence="4">The sequence shown here is derived from an EMBL/GenBank/DDBJ whole genome shotgun (WGS) entry which is preliminary data.</text>
</comment>
<dbReference type="PANTHER" id="PTHR10357:SF210">
    <property type="entry name" value="MALTODEXTRIN GLUCOSIDASE"/>
    <property type="match status" value="1"/>
</dbReference>
<evidence type="ECO:0000313" key="5">
    <source>
        <dbReference type="Proteomes" id="UP000475249"/>
    </source>
</evidence>
<sequence>MIRIPFLISVFSFLMVYSGYTQKQHISRIEPPNWWVGMSFNEIELLVYGEEIGMYSARLETYSGVKLKGTKTVLNKNYLFLTLEIADEAQSGTLNFTFSRDNQQPFSYSYPLLQRDEARKKLKGFDSSDAIYLITPDRFVNGNTRNDNVSGLMDKANRSDKGGRHGGDIEGIMKNLDYIKDLGFTAIWLNPVLENDMPKNSYHGYATTDFYKVDPRYGSNELFKEMCMDAAEKGIKVIMDMIANHCGLEHWWMKDLPSEDWINQWPEYTGTNHRKTVILDPYASKIDYRQFFDGWFVPSMPDLNQRNSSMAKYLIQNSIWWIEYSGISGIRMDTYPYPDMYFMSDWTKAIMTEYPDFNIVGEEWVTRPAIVSYWQEGKENPNGYNSYLKSLMDFPLQNALVNSLNNEKTWTSSWTYLYEELGQDYLYPDPLNLVIFPDNHDMSRIYTQLNEDVDLLKLALVHTATVRGIPQIYYGTEILMKNPGTEDHGIIRSDFPGGWEGDKVDAFTGNGLTDKQKDVQLFTKKLFNWRKNAKTIHKGNLMHFSPKNDNEIYVFFRYDDSNKIMIVLNKDEKDITIGLNQYEEILGQSFSGRDVLSETEFENSSELFVKAKNALIIELEE</sequence>